<dbReference type="EMBL" id="CYZT01000275">
    <property type="protein sequence ID" value="CUP17106.1"/>
    <property type="molecule type" value="Genomic_DNA"/>
</dbReference>
<gene>
    <name evidence="3" type="ORF">ERS852411_02769</name>
</gene>
<keyword evidence="1" id="KW-1133">Transmembrane helix</keyword>
<feature type="domain" description="Zinc-ribbon" evidence="2">
    <location>
        <begin position="2"/>
        <end position="23"/>
    </location>
</feature>
<keyword evidence="1" id="KW-0472">Membrane</keyword>
<name>A0A174L341_FLAPL</name>
<feature type="transmembrane region" description="Helical" evidence="1">
    <location>
        <begin position="46"/>
        <end position="68"/>
    </location>
</feature>
<evidence type="ECO:0000259" key="2">
    <source>
        <dbReference type="Pfam" id="PF13240"/>
    </source>
</evidence>
<evidence type="ECO:0000313" key="3">
    <source>
        <dbReference type="EMBL" id="CUP17106.1"/>
    </source>
</evidence>
<dbReference type="RefSeq" id="WP_195306844.1">
    <property type="nucleotide sequence ID" value="NZ_JADMOW010000006.1"/>
</dbReference>
<evidence type="ECO:0000313" key="4">
    <source>
        <dbReference type="Proteomes" id="UP000095746"/>
    </source>
</evidence>
<evidence type="ECO:0000256" key="1">
    <source>
        <dbReference type="SAM" id="Phobius"/>
    </source>
</evidence>
<organism evidence="3 4">
    <name type="scientific">Flavonifractor plautii</name>
    <name type="common">Fusobacterium plautii</name>
    <dbReference type="NCBI Taxonomy" id="292800"/>
    <lineage>
        <taxon>Bacteria</taxon>
        <taxon>Bacillati</taxon>
        <taxon>Bacillota</taxon>
        <taxon>Clostridia</taxon>
        <taxon>Eubacteriales</taxon>
        <taxon>Oscillospiraceae</taxon>
        <taxon>Flavonifractor</taxon>
    </lineage>
</organism>
<dbReference type="Pfam" id="PF13240">
    <property type="entry name" value="Zn_Ribbon_1"/>
    <property type="match status" value="1"/>
</dbReference>
<proteinExistence type="predicted"/>
<dbReference type="AlphaFoldDB" id="A0A174L341"/>
<protein>
    <recommendedName>
        <fullName evidence="2">Zinc-ribbon domain-containing protein</fullName>
    </recommendedName>
</protein>
<dbReference type="InterPro" id="IPR026870">
    <property type="entry name" value="Zinc_ribbon_dom"/>
</dbReference>
<reference evidence="3 4" key="1">
    <citation type="submission" date="2015-09" db="EMBL/GenBank/DDBJ databases">
        <authorList>
            <consortium name="Pathogen Informatics"/>
        </authorList>
    </citation>
    <scope>NUCLEOTIDE SEQUENCE [LARGE SCALE GENOMIC DNA]</scope>
    <source>
        <strain evidence="3 4">2789STDY5608854</strain>
    </source>
</reference>
<keyword evidence="1" id="KW-0812">Transmembrane</keyword>
<accession>A0A174L341</accession>
<dbReference type="Proteomes" id="UP000095746">
    <property type="component" value="Unassembled WGS sequence"/>
</dbReference>
<sequence length="176" mass="18140">MYCPNCGKELPVDGRFCPSCGQEITPAVPPTPAKAAATVTLNKRTLLVVAGAVVAALLVLALFVLSMLGSREQDTNQPIPGQTEPAADPAEALVGTWSNKDGVGLKFGSDGVLYLSGLGLTLGGDTFSYEVTGENALTLTATVGGLVSADLDAPYGIVGDTLYIELGGYEFELTKE</sequence>